<dbReference type="OrthoDB" id="5035669at2759"/>
<evidence type="ECO:0000313" key="1">
    <source>
        <dbReference type="EMBL" id="KAF5576186.1"/>
    </source>
</evidence>
<dbReference type="EMBL" id="JAAOAS010000439">
    <property type="protein sequence ID" value="KAF5576186.1"/>
    <property type="molecule type" value="Genomic_DNA"/>
</dbReference>
<accession>A0A8H5NRA1</accession>
<evidence type="ECO:0000313" key="2">
    <source>
        <dbReference type="Proteomes" id="UP000546213"/>
    </source>
</evidence>
<sequence>MSSDCESEGSVTNSQGFEILDGIIKKFCALPKRPSNVRFGHLTVPGYFTTKYNIVERLSSAIHKRKDSTQVFVLTRKEQRIFFILRTIDHADFCSILEYCRIDQDTPQGSTGWMEGGESWWKCDQWLPKRVFIVFSLDPWMSAACALALTGLIQWACDMAKRDGANIRVLTFSNFIENSQLSELVSLRSQQPVEHFELPISTRFNLIPEAAIDLTPEDHVYSTIQARMSPLNTESRNAVLVVPPINREDLFQGLQLAHDVRYQYLLMKHVDENGESMSWSLTNCAPGFGRTVTVIQVDLEHPIPDILNGFERVHIVLGKRCLRTVLDEETKQVVKTELSITQSELDGLRWWCFQLNNPFPYLRIYAGSEGLRANEDAAVDRPLHIMNDHAGAFISGVYGMSSWGIDPERVVGCFMGSSPVISQVTSLLRKEGVIHQHLPRLAFTGSEEARYRAILRAVGYDHRIAHFCALRSPDVNVRWLKAQLTVVLTVSKDWSVEIEPGRHFGSDIPAFGWGSNFSNHGDLWQVLGMWKAISLNWKGFDGITSPQESVWDKTGYLKPLIGAVQHFHATSHGLQNALNDLDIYLRLPFHRIVEETESLHDDQMREVLQHLLRAFQHQLIATRHAIVQGQEQLKHTVFSTGKSVEMRGRRTVLPLPNAIFKNVQRGGVLYGICTEFIKEGGYLVAMNWTWIPHDLVAQYI</sequence>
<dbReference type="AlphaFoldDB" id="A0A8H5NRA1"/>
<proteinExistence type="predicted"/>
<dbReference type="Proteomes" id="UP000546213">
    <property type="component" value="Unassembled WGS sequence"/>
</dbReference>
<name>A0A8H5NRA1_9HYPO</name>
<protein>
    <submittedName>
        <fullName evidence="1">Uncharacterized protein</fullName>
    </submittedName>
</protein>
<organism evidence="1 2">
    <name type="scientific">Fusarium pseudocircinatum</name>
    <dbReference type="NCBI Taxonomy" id="56676"/>
    <lineage>
        <taxon>Eukaryota</taxon>
        <taxon>Fungi</taxon>
        <taxon>Dikarya</taxon>
        <taxon>Ascomycota</taxon>
        <taxon>Pezizomycotina</taxon>
        <taxon>Sordariomycetes</taxon>
        <taxon>Hypocreomycetidae</taxon>
        <taxon>Hypocreales</taxon>
        <taxon>Nectriaceae</taxon>
        <taxon>Fusarium</taxon>
        <taxon>Fusarium fujikuroi species complex</taxon>
    </lineage>
</organism>
<comment type="caution">
    <text evidence="1">The sequence shown here is derived from an EMBL/GenBank/DDBJ whole genome shotgun (WGS) entry which is preliminary data.</text>
</comment>
<keyword evidence="2" id="KW-1185">Reference proteome</keyword>
<gene>
    <name evidence="1" type="ORF">FPCIR_12754</name>
</gene>
<reference evidence="1 2" key="1">
    <citation type="submission" date="2020-05" db="EMBL/GenBank/DDBJ databases">
        <title>Identification and distribution of gene clusters putatively required for synthesis of sphingolipid metabolism inhibitors in phylogenetically diverse species of the filamentous fungus Fusarium.</title>
        <authorList>
            <person name="Kim H.-S."/>
            <person name="Busman M."/>
            <person name="Brown D.W."/>
            <person name="Divon H."/>
            <person name="Uhlig S."/>
            <person name="Proctor R.H."/>
        </authorList>
    </citation>
    <scope>NUCLEOTIDE SEQUENCE [LARGE SCALE GENOMIC DNA]</scope>
    <source>
        <strain evidence="1 2">NRRL 36939</strain>
    </source>
</reference>